<dbReference type="EMBL" id="JH413819">
    <property type="protein sequence ID" value="EHL31084.1"/>
    <property type="molecule type" value="Genomic_DNA"/>
</dbReference>
<keyword evidence="3" id="KW-1185">Reference proteome</keyword>
<accession>G9ENR1</accession>
<evidence type="ECO:0000313" key="3">
    <source>
        <dbReference type="Proteomes" id="UP000002770"/>
    </source>
</evidence>
<evidence type="ECO:0000313" key="2">
    <source>
        <dbReference type="EMBL" id="EHL31084.1"/>
    </source>
</evidence>
<reference evidence="2 3" key="1">
    <citation type="journal article" date="2011" name="BMC Genomics">
        <title>Insight into cross-talk between intra-amoebal pathogens.</title>
        <authorList>
            <person name="Gimenez G."/>
            <person name="Bertelli C."/>
            <person name="Moliner C."/>
            <person name="Robert C."/>
            <person name="Raoult D."/>
            <person name="Fournier P.E."/>
            <person name="Greub G."/>
        </authorList>
    </citation>
    <scope>NUCLEOTIDE SEQUENCE [LARGE SCALE GENOMIC DNA]</scope>
    <source>
        <strain evidence="2 3">LLAP12</strain>
    </source>
</reference>
<dbReference type="InterPro" id="IPR046502">
    <property type="entry name" value="DUF6680"/>
</dbReference>
<proteinExistence type="predicted"/>
<dbReference type="STRING" id="658187.LDG_6887"/>
<protein>
    <recommendedName>
        <fullName evidence="1">DUF6680 domain-containing protein</fullName>
    </recommendedName>
</protein>
<organism evidence="2 3">
    <name type="scientific">Legionella drancourtii LLAP12</name>
    <dbReference type="NCBI Taxonomy" id="658187"/>
    <lineage>
        <taxon>Bacteria</taxon>
        <taxon>Pseudomonadati</taxon>
        <taxon>Pseudomonadota</taxon>
        <taxon>Gammaproteobacteria</taxon>
        <taxon>Legionellales</taxon>
        <taxon>Legionellaceae</taxon>
        <taxon>Legionella</taxon>
    </lineage>
</organism>
<dbReference type="InParanoid" id="G9ENR1"/>
<name>G9ENR1_9GAMM</name>
<dbReference type="Pfam" id="PF20385">
    <property type="entry name" value="DUF6680"/>
    <property type="match status" value="1"/>
</dbReference>
<dbReference type="HOGENOM" id="CLU_2649986_0_0_6"/>
<dbReference type="Proteomes" id="UP000002770">
    <property type="component" value="Unassembled WGS sequence"/>
</dbReference>
<sequence length="76" mass="8876">MPIMVIGKRNKINKRKNDRRLNIFKTLMATRGARVSVEHIVIQHAKGTTWSSHKGTIQPIKLKKWLIIYINKMVKP</sequence>
<evidence type="ECO:0000259" key="1">
    <source>
        <dbReference type="Pfam" id="PF20385"/>
    </source>
</evidence>
<gene>
    <name evidence="2" type="ORF">LDG_6887</name>
</gene>
<feature type="domain" description="DUF6680" evidence="1">
    <location>
        <begin position="4"/>
        <end position="40"/>
    </location>
</feature>
<dbReference type="AlphaFoldDB" id="G9ENR1"/>